<dbReference type="EMBL" id="CP074572">
    <property type="protein sequence ID" value="QVK23744.1"/>
    <property type="molecule type" value="Genomic_DNA"/>
</dbReference>
<evidence type="ECO:0000313" key="1">
    <source>
        <dbReference type="EMBL" id="QVK23744.1"/>
    </source>
</evidence>
<dbReference type="Proteomes" id="UP000676428">
    <property type="component" value="Chromosome"/>
</dbReference>
<accession>A0ABX8DG61</accession>
<organism evidence="1 2">
    <name type="scientific">Shewanella dokdonensis</name>
    <dbReference type="NCBI Taxonomy" id="712036"/>
    <lineage>
        <taxon>Bacteria</taxon>
        <taxon>Pseudomonadati</taxon>
        <taxon>Pseudomonadota</taxon>
        <taxon>Gammaproteobacteria</taxon>
        <taxon>Alteromonadales</taxon>
        <taxon>Shewanellaceae</taxon>
        <taxon>Shewanella</taxon>
    </lineage>
</organism>
<reference evidence="1 2" key="1">
    <citation type="journal article" date="2012" name="Int. J. Syst. Evol. Microbiol.">
        <title>Shewanella dokdonensis sp. nov., isolated from seawater.</title>
        <authorList>
            <person name="Sung H.R."/>
            <person name="Yoon J.H."/>
            <person name="Ghim S.Y."/>
        </authorList>
    </citation>
    <scope>NUCLEOTIDE SEQUENCE [LARGE SCALE GENOMIC DNA]</scope>
    <source>
        <strain evidence="1 2">DSM 23626</strain>
    </source>
</reference>
<keyword evidence="2" id="KW-1185">Reference proteome</keyword>
<protein>
    <submittedName>
        <fullName evidence="1">Uncharacterized protein</fullName>
    </submittedName>
</protein>
<sequence length="124" mass="13754">MDNIAMIDRTSFVGCEAQSLITYKWDITGIGELDISFGICPETGLVLQTHTVAPSVMEHYYKFIATYVAPGRNGAPSLAKIKDLNRLVSIIKATCEKFPKHVLQFGSSDGYTLSQFKKMEVPTF</sequence>
<dbReference type="RefSeq" id="WP_213682361.1">
    <property type="nucleotide sequence ID" value="NZ_CP074572.1"/>
</dbReference>
<proteinExistence type="predicted"/>
<name>A0ABX8DG61_9GAMM</name>
<gene>
    <name evidence="1" type="ORF">KHX94_03315</name>
</gene>
<evidence type="ECO:0000313" key="2">
    <source>
        <dbReference type="Proteomes" id="UP000676428"/>
    </source>
</evidence>